<dbReference type="GO" id="GO:0043113">
    <property type="term" value="P:receptor clustering"/>
    <property type="evidence" value="ECO:0007669"/>
    <property type="project" value="TreeGrafter"/>
</dbReference>
<organism evidence="4 5">
    <name type="scientific">Dissostichus mawsoni</name>
    <name type="common">Antarctic cod</name>
    <dbReference type="NCBI Taxonomy" id="36200"/>
    <lineage>
        <taxon>Eukaryota</taxon>
        <taxon>Metazoa</taxon>
        <taxon>Chordata</taxon>
        <taxon>Craniata</taxon>
        <taxon>Vertebrata</taxon>
        <taxon>Euteleostomi</taxon>
        <taxon>Actinopterygii</taxon>
        <taxon>Neopterygii</taxon>
        <taxon>Teleostei</taxon>
        <taxon>Neoteleostei</taxon>
        <taxon>Acanthomorphata</taxon>
        <taxon>Eupercaria</taxon>
        <taxon>Perciformes</taxon>
        <taxon>Notothenioidei</taxon>
        <taxon>Nototheniidae</taxon>
        <taxon>Dissostichus</taxon>
    </lineage>
</organism>
<dbReference type="GO" id="GO:0098968">
    <property type="term" value="P:neurotransmitter receptor transport postsynaptic membrane to endosome"/>
    <property type="evidence" value="ECO:0007669"/>
    <property type="project" value="TreeGrafter"/>
</dbReference>
<dbReference type="GO" id="GO:0019901">
    <property type="term" value="F:protein kinase binding"/>
    <property type="evidence" value="ECO:0007669"/>
    <property type="project" value="TreeGrafter"/>
</dbReference>
<dbReference type="InterPro" id="IPR032675">
    <property type="entry name" value="LRR_dom_sf"/>
</dbReference>
<dbReference type="PROSITE" id="PS51450">
    <property type="entry name" value="LRR"/>
    <property type="match status" value="3"/>
</dbReference>
<dbReference type="GO" id="GO:0005912">
    <property type="term" value="C:adherens junction"/>
    <property type="evidence" value="ECO:0007669"/>
    <property type="project" value="TreeGrafter"/>
</dbReference>
<feature type="non-terminal residue" evidence="4">
    <location>
        <position position="538"/>
    </location>
</feature>
<accession>A0A7J5XYG5</accession>
<proteinExistence type="predicted"/>
<dbReference type="Gene3D" id="3.80.10.10">
    <property type="entry name" value="Ribonuclease Inhibitor"/>
    <property type="match status" value="2"/>
</dbReference>
<feature type="domain" description="Disease resistance R13L4/SHOC-2-like LRR" evidence="3">
    <location>
        <begin position="241"/>
        <end position="335"/>
    </location>
</feature>
<dbReference type="InterPro" id="IPR050614">
    <property type="entry name" value="Synaptic_Scaffolding_LAP-MAGUK"/>
</dbReference>
<sequence length="538" mass="60986">MFVYRTATRFLPTSPVMFHCIPLWRCSRHVEMIDKRHCSLLYVPDEIYRYGRSLEELLLDANQLRDLPKPFFQLVKLRKLGLSDNEIQRLPPEIANFMQLVELDVSRNDIIEIPESISYCKALQVADFSGNPLTRLPESFPELRNLTCLSINDISLQVLPENIGNLSNLVSLELRENLLTFLPESLSMLHRLEELDLGNNELYNLPESIGCLVSLKDLWLDGNQLAEIPSEMGSMKSMLCLDVSENKMERLPEELGGLTSLTDLLVSQNLIDALPESIGKLRKLSILKADQNRLTYLPESIGNCESLTELVLTENQLQSLPRSIGKLKRVSNFNYWGLQWSECLLCSREQTDEDTALWLSENQSQPLLTFQTDQDPESGEKVLTCVLLPQQPCEPDTKGSDNLARCGALESLVNDVADDTWDSKAMNRISAIHFLDDDEDEDDEKGTLLRRATPHPGELKTMKKAAENLRKDLNAAKGLDSNKNEVNNAADRVTTSKCFLPPVSRHVVLHNPADPFFFFYTLRPPVWPTPPLIKPRDA</sequence>
<dbReference type="Pfam" id="PF13855">
    <property type="entry name" value="LRR_8"/>
    <property type="match status" value="2"/>
</dbReference>
<evidence type="ECO:0000256" key="2">
    <source>
        <dbReference type="ARBA" id="ARBA00022737"/>
    </source>
</evidence>
<dbReference type="GO" id="GO:0014069">
    <property type="term" value="C:postsynaptic density"/>
    <property type="evidence" value="ECO:0007669"/>
    <property type="project" value="TreeGrafter"/>
</dbReference>
<dbReference type="PANTHER" id="PTHR23119">
    <property type="entry name" value="DISCS LARGE"/>
    <property type="match status" value="1"/>
</dbReference>
<dbReference type="InterPro" id="IPR055414">
    <property type="entry name" value="LRR_R13L4/SHOC2-like"/>
</dbReference>
<dbReference type="InterPro" id="IPR003591">
    <property type="entry name" value="Leu-rich_rpt_typical-subtyp"/>
</dbReference>
<keyword evidence="5" id="KW-1185">Reference proteome</keyword>
<dbReference type="FunFam" id="3.80.10.10:FF:000423">
    <property type="entry name" value="Leucine rich repeat containing 1"/>
    <property type="match status" value="1"/>
</dbReference>
<dbReference type="GO" id="GO:0045197">
    <property type="term" value="P:establishment or maintenance of epithelial cell apical/basal polarity"/>
    <property type="evidence" value="ECO:0007669"/>
    <property type="project" value="TreeGrafter"/>
</dbReference>
<reference evidence="4 5" key="1">
    <citation type="submission" date="2020-03" db="EMBL/GenBank/DDBJ databases">
        <title>Dissostichus mawsoni Genome sequencing and assembly.</title>
        <authorList>
            <person name="Park H."/>
        </authorList>
    </citation>
    <scope>NUCLEOTIDE SEQUENCE [LARGE SCALE GENOMIC DNA]</scope>
    <source>
        <strain evidence="4">DM0001</strain>
        <tissue evidence="4">Muscle</tissue>
    </source>
</reference>
<keyword evidence="2" id="KW-0677">Repeat</keyword>
<dbReference type="OrthoDB" id="676979at2759"/>
<dbReference type="Pfam" id="PF23598">
    <property type="entry name" value="LRR_14"/>
    <property type="match status" value="1"/>
</dbReference>
<dbReference type="EMBL" id="JAAKFY010000019">
    <property type="protein sequence ID" value="KAF3842174.1"/>
    <property type="molecule type" value="Genomic_DNA"/>
</dbReference>
<protein>
    <recommendedName>
        <fullName evidence="3">Disease resistance R13L4/SHOC-2-like LRR domain-containing protein</fullName>
    </recommendedName>
</protein>
<dbReference type="Proteomes" id="UP000518266">
    <property type="component" value="Unassembled WGS sequence"/>
</dbReference>
<evidence type="ECO:0000313" key="4">
    <source>
        <dbReference type="EMBL" id="KAF3842174.1"/>
    </source>
</evidence>
<gene>
    <name evidence="4" type="ORF">F7725_024125</name>
</gene>
<dbReference type="AlphaFoldDB" id="A0A7J5XYG5"/>
<dbReference type="GO" id="GO:0098887">
    <property type="term" value="P:neurotransmitter receptor transport, endosome to postsynaptic membrane"/>
    <property type="evidence" value="ECO:0007669"/>
    <property type="project" value="TreeGrafter"/>
</dbReference>
<evidence type="ECO:0000313" key="5">
    <source>
        <dbReference type="Proteomes" id="UP000518266"/>
    </source>
</evidence>
<dbReference type="GO" id="GO:0016323">
    <property type="term" value="C:basolateral plasma membrane"/>
    <property type="evidence" value="ECO:0007669"/>
    <property type="project" value="TreeGrafter"/>
</dbReference>
<dbReference type="GO" id="GO:0045211">
    <property type="term" value="C:postsynaptic membrane"/>
    <property type="evidence" value="ECO:0007669"/>
    <property type="project" value="TreeGrafter"/>
</dbReference>
<dbReference type="SMART" id="SM00364">
    <property type="entry name" value="LRR_BAC"/>
    <property type="match status" value="10"/>
</dbReference>
<evidence type="ECO:0000259" key="3">
    <source>
        <dbReference type="Pfam" id="PF23598"/>
    </source>
</evidence>
<dbReference type="GO" id="GO:0098609">
    <property type="term" value="P:cell-cell adhesion"/>
    <property type="evidence" value="ECO:0007669"/>
    <property type="project" value="TreeGrafter"/>
</dbReference>
<dbReference type="PANTHER" id="PTHR23119:SF58">
    <property type="entry name" value="LEUCINE RICH REPEAT CONTAINING 1"/>
    <property type="match status" value="1"/>
</dbReference>
<keyword evidence="1" id="KW-0433">Leucine-rich repeat</keyword>
<evidence type="ECO:0000256" key="1">
    <source>
        <dbReference type="ARBA" id="ARBA00022614"/>
    </source>
</evidence>
<name>A0A7J5XYG5_DISMA</name>
<dbReference type="SUPFAM" id="SSF52058">
    <property type="entry name" value="L domain-like"/>
    <property type="match status" value="1"/>
</dbReference>
<comment type="caution">
    <text evidence="4">The sequence shown here is derived from an EMBL/GenBank/DDBJ whole genome shotgun (WGS) entry which is preliminary data.</text>
</comment>
<dbReference type="InterPro" id="IPR001611">
    <property type="entry name" value="Leu-rich_rpt"/>
</dbReference>
<dbReference type="SMART" id="SM00369">
    <property type="entry name" value="LRR_TYP"/>
    <property type="match status" value="8"/>
</dbReference>